<dbReference type="EMBL" id="CP009687">
    <property type="protein sequence ID" value="AKL97154.1"/>
    <property type="molecule type" value="Genomic_DNA"/>
</dbReference>
<dbReference type="Proteomes" id="UP000035704">
    <property type="component" value="Chromosome"/>
</dbReference>
<keyword evidence="2" id="KW-1185">Reference proteome</keyword>
<dbReference type="PATRIC" id="fig|84022.6.peg.3808"/>
<dbReference type="AlphaFoldDB" id="A0A0G3WI36"/>
<evidence type="ECO:0000313" key="1">
    <source>
        <dbReference type="EMBL" id="AKL97154.1"/>
    </source>
</evidence>
<organism evidence="1 2">
    <name type="scientific">Clostridium aceticum</name>
    <dbReference type="NCBI Taxonomy" id="84022"/>
    <lineage>
        <taxon>Bacteria</taxon>
        <taxon>Bacillati</taxon>
        <taxon>Bacillota</taxon>
        <taxon>Clostridia</taxon>
        <taxon>Eubacteriales</taxon>
        <taxon>Clostridiaceae</taxon>
        <taxon>Clostridium</taxon>
    </lineage>
</organism>
<accession>A0A0G3WI36</accession>
<dbReference type="RefSeq" id="WP_052661499.1">
    <property type="nucleotide sequence ID" value="NZ_CP009687.1"/>
</dbReference>
<name>A0A0G3WI36_9CLOT</name>
<dbReference type="KEGG" id="cace:CACET_c37260"/>
<proteinExistence type="predicted"/>
<protein>
    <submittedName>
        <fullName evidence="1">Uncharacterized protein</fullName>
    </submittedName>
</protein>
<gene>
    <name evidence="1" type="ORF">CACET_c37260</name>
</gene>
<dbReference type="OrthoDB" id="2087198at2"/>
<evidence type="ECO:0000313" key="2">
    <source>
        <dbReference type="Proteomes" id="UP000035704"/>
    </source>
</evidence>
<reference evidence="1 2" key="1">
    <citation type="submission" date="2014-10" db="EMBL/GenBank/DDBJ databases">
        <title>Genome sequence of Clostridium aceticum DSM 1496.</title>
        <authorList>
            <person name="Poehlein A."/>
            <person name="Schiel-Bengelsdorf B."/>
            <person name="Gottschalk G."/>
            <person name="Duerre P."/>
            <person name="Daniel R."/>
        </authorList>
    </citation>
    <scope>NUCLEOTIDE SEQUENCE [LARGE SCALE GENOMIC DNA]</scope>
    <source>
        <strain evidence="1 2">DSM 1496</strain>
    </source>
</reference>
<sequence length="111" mass="12630">MFSSEQIDDMVKKLKMQLKADEKNKSLQPFDKEDCQERINLTPSQILTILALLAGTLDVTSVVFDRDQSVQIVLSGTLQKEEEENELEKLIGHLGAMPFDQVMKAMLSKFR</sequence>